<dbReference type="HOGENOM" id="CLU_034867_1_0_1"/>
<dbReference type="eggNOG" id="KOG2338">
    <property type="taxonomic scope" value="Eukaryota"/>
</dbReference>
<dbReference type="GeneID" id="6005222"/>
<sequence length="443" mass="49401">MVTKSKARSRFRAPKSPEEIAALQEQRRLKKEADANKPPPSTPGAALLERAWIPFTVEGESNLDLKILTWNILAQCLVRRELFPTSNCLKVGQREPMIHQEIQRLDADVLCLQEVDRMDKLGPMLEAAGYSYRYATGPKKLHGCLIAFKASKFVFDEEKVVYYDDEDVRSEGGEAHRRGKSFQTRNIGLIVAVKRKENPVHGVIVSTTHLFWHPRQAGILVREVARFKAIDLGRQNWPCIMAGDFNFPPDDPGYSLLTGFPLLPGQKDRLLPSYVVHRTVDPSIAQDQPQVAGDTEEGGEAEAVDPDRVITNARPAQPSDGLLATDELVSFHGQNLRARSAYAIGSRNHLATLSDPSKSDNPIYGSHNTVPEDRPGYYEPKYTSYTHYWQSVLDYIFVLGDSQFQVAGFLAALEKEALEPGLPQKGVCGSDHLPLVTQLKFAV</sequence>
<dbReference type="VEuPathDB" id="FungiDB:CC1G_06782"/>
<dbReference type="PANTHER" id="PTHR12121">
    <property type="entry name" value="CARBON CATABOLITE REPRESSOR PROTEIN 4"/>
    <property type="match status" value="1"/>
</dbReference>
<dbReference type="OMA" id="YTHYWKT"/>
<organism evidence="5 6">
    <name type="scientific">Coprinopsis cinerea (strain Okayama-7 / 130 / ATCC MYA-4618 / FGSC 9003)</name>
    <name type="common">Inky cap fungus</name>
    <name type="synonym">Hormographiella aspergillata</name>
    <dbReference type="NCBI Taxonomy" id="240176"/>
    <lineage>
        <taxon>Eukaryota</taxon>
        <taxon>Fungi</taxon>
        <taxon>Dikarya</taxon>
        <taxon>Basidiomycota</taxon>
        <taxon>Agaricomycotina</taxon>
        <taxon>Agaricomycetes</taxon>
        <taxon>Agaricomycetidae</taxon>
        <taxon>Agaricales</taxon>
        <taxon>Agaricineae</taxon>
        <taxon>Psathyrellaceae</taxon>
        <taxon>Coprinopsis</taxon>
    </lineage>
</organism>
<dbReference type="InterPro" id="IPR050410">
    <property type="entry name" value="CCR4/nocturin_mRNA_transcr"/>
</dbReference>
<dbReference type="GO" id="GO:0000175">
    <property type="term" value="F:3'-5'-RNA exonuclease activity"/>
    <property type="evidence" value="ECO:0007669"/>
    <property type="project" value="TreeGrafter"/>
</dbReference>
<dbReference type="OrthoDB" id="428734at2759"/>
<dbReference type="KEGG" id="cci:CC1G_06782"/>
<feature type="domain" description="Endonuclease/exonuclease/phosphatase" evidence="4">
    <location>
        <begin position="68"/>
        <end position="398"/>
    </location>
</feature>
<keyword evidence="6" id="KW-1185">Reference proteome</keyword>
<dbReference type="RefSeq" id="XP_001828796.2">
    <property type="nucleotide sequence ID" value="XM_001828744.2"/>
</dbReference>
<dbReference type="EMBL" id="AACS02000001">
    <property type="protein sequence ID" value="EAU93062.2"/>
    <property type="molecule type" value="Genomic_DNA"/>
</dbReference>
<comment type="similarity">
    <text evidence="1">Belongs to the CCR4/nocturin family.</text>
</comment>
<reference evidence="5 6" key="1">
    <citation type="journal article" date="2010" name="Proc. Natl. Acad. Sci. U.S.A.">
        <title>Insights into evolution of multicellular fungi from the assembled chromosomes of the mushroom Coprinopsis cinerea (Coprinus cinereus).</title>
        <authorList>
            <person name="Stajich J.E."/>
            <person name="Wilke S.K."/>
            <person name="Ahren D."/>
            <person name="Au C.H."/>
            <person name="Birren B.W."/>
            <person name="Borodovsky M."/>
            <person name="Burns C."/>
            <person name="Canback B."/>
            <person name="Casselton L.A."/>
            <person name="Cheng C.K."/>
            <person name="Deng J."/>
            <person name="Dietrich F.S."/>
            <person name="Fargo D.C."/>
            <person name="Farman M.L."/>
            <person name="Gathman A.C."/>
            <person name="Goldberg J."/>
            <person name="Guigo R."/>
            <person name="Hoegger P.J."/>
            <person name="Hooker J.B."/>
            <person name="Huggins A."/>
            <person name="James T.Y."/>
            <person name="Kamada T."/>
            <person name="Kilaru S."/>
            <person name="Kodira C."/>
            <person name="Kues U."/>
            <person name="Kupfer D."/>
            <person name="Kwan H.S."/>
            <person name="Lomsadze A."/>
            <person name="Li W."/>
            <person name="Lilly W.W."/>
            <person name="Ma L.J."/>
            <person name="Mackey A.J."/>
            <person name="Manning G."/>
            <person name="Martin F."/>
            <person name="Muraguchi H."/>
            <person name="Natvig D.O."/>
            <person name="Palmerini H."/>
            <person name="Ramesh M.A."/>
            <person name="Rehmeyer C.J."/>
            <person name="Roe B.A."/>
            <person name="Shenoy N."/>
            <person name="Stanke M."/>
            <person name="Ter-Hovhannisyan V."/>
            <person name="Tunlid A."/>
            <person name="Velagapudi R."/>
            <person name="Vision T.J."/>
            <person name="Zeng Q."/>
            <person name="Zolan M.E."/>
            <person name="Pukkila P.J."/>
        </authorList>
    </citation>
    <scope>NUCLEOTIDE SEQUENCE [LARGE SCALE GENOMIC DNA]</scope>
    <source>
        <strain evidence="6">Okayama-7 / 130 / ATCC MYA-4618 / FGSC 9003</strain>
    </source>
</reference>
<accession>A8N1M3</accession>
<evidence type="ECO:0000259" key="4">
    <source>
        <dbReference type="Pfam" id="PF03372"/>
    </source>
</evidence>
<feature type="compositionally biased region" description="Basic and acidic residues" evidence="3">
    <location>
        <begin position="26"/>
        <end position="35"/>
    </location>
</feature>
<dbReference type="Gene3D" id="3.60.10.10">
    <property type="entry name" value="Endonuclease/exonuclease/phosphatase"/>
    <property type="match status" value="1"/>
</dbReference>
<dbReference type="Proteomes" id="UP000001861">
    <property type="component" value="Unassembled WGS sequence"/>
</dbReference>
<dbReference type="Pfam" id="PF03372">
    <property type="entry name" value="Exo_endo_phos"/>
    <property type="match status" value="1"/>
</dbReference>
<gene>
    <name evidence="5" type="ORF">CC1G_06782</name>
</gene>
<feature type="region of interest" description="Disordered" evidence="3">
    <location>
        <begin position="26"/>
        <end position="45"/>
    </location>
</feature>
<evidence type="ECO:0000256" key="1">
    <source>
        <dbReference type="ARBA" id="ARBA00010774"/>
    </source>
</evidence>
<dbReference type="AlphaFoldDB" id="A8N1M3"/>
<comment type="caution">
    <text evidence="5">The sequence shown here is derived from an EMBL/GenBank/DDBJ whole genome shotgun (WGS) entry which is preliminary data.</text>
</comment>
<dbReference type="SUPFAM" id="SSF56219">
    <property type="entry name" value="DNase I-like"/>
    <property type="match status" value="1"/>
</dbReference>
<name>A8N1M3_COPC7</name>
<evidence type="ECO:0000256" key="2">
    <source>
        <dbReference type="ARBA" id="ARBA00022801"/>
    </source>
</evidence>
<evidence type="ECO:0000256" key="3">
    <source>
        <dbReference type="SAM" id="MobiDB-lite"/>
    </source>
</evidence>
<evidence type="ECO:0000313" key="6">
    <source>
        <dbReference type="Proteomes" id="UP000001861"/>
    </source>
</evidence>
<dbReference type="GO" id="GO:0006139">
    <property type="term" value="P:nucleobase-containing compound metabolic process"/>
    <property type="evidence" value="ECO:0007669"/>
    <property type="project" value="UniProtKB-ARBA"/>
</dbReference>
<dbReference type="InterPro" id="IPR005135">
    <property type="entry name" value="Endo/exonuclease/phosphatase"/>
</dbReference>
<dbReference type="FunCoup" id="A8N1M3">
    <property type="interactions" value="251"/>
</dbReference>
<dbReference type="PANTHER" id="PTHR12121:SF45">
    <property type="entry name" value="NOCTURNIN"/>
    <property type="match status" value="1"/>
</dbReference>
<dbReference type="InterPro" id="IPR036691">
    <property type="entry name" value="Endo/exonu/phosph_ase_sf"/>
</dbReference>
<protein>
    <recommendedName>
        <fullName evidence="4">Endonuclease/exonuclease/phosphatase domain-containing protein</fullName>
    </recommendedName>
</protein>
<dbReference type="STRING" id="240176.A8N1M3"/>
<proteinExistence type="inferred from homology"/>
<keyword evidence="2" id="KW-0378">Hydrolase</keyword>
<evidence type="ECO:0000313" key="5">
    <source>
        <dbReference type="EMBL" id="EAU93062.2"/>
    </source>
</evidence>
<dbReference type="InParanoid" id="A8N1M3"/>